<dbReference type="InterPro" id="IPR049049">
    <property type="entry name" value="Beta-AFase-like_GH127_C"/>
</dbReference>
<organism evidence="2 3">
    <name type="scientific">Streptomyces bullii</name>
    <dbReference type="NCBI Taxonomy" id="349910"/>
    <lineage>
        <taxon>Bacteria</taxon>
        <taxon>Bacillati</taxon>
        <taxon>Actinomycetota</taxon>
        <taxon>Actinomycetes</taxon>
        <taxon>Kitasatosporales</taxon>
        <taxon>Streptomycetaceae</taxon>
        <taxon>Streptomyces</taxon>
    </lineage>
</organism>
<evidence type="ECO:0000313" key="2">
    <source>
        <dbReference type="EMBL" id="MFC5634952.1"/>
    </source>
</evidence>
<keyword evidence="3" id="KW-1185">Reference proteome</keyword>
<feature type="domain" description="Non-reducing end beta-L-arabinofuranosidase-like GH127 C-terminal" evidence="1">
    <location>
        <begin position="11"/>
        <end position="36"/>
    </location>
</feature>
<dbReference type="RefSeq" id="WP_381021180.1">
    <property type="nucleotide sequence ID" value="NZ_JBHSNY010000004.1"/>
</dbReference>
<name>A0ABW0UQP4_9ACTN</name>
<comment type="caution">
    <text evidence="2">The sequence shown here is derived from an EMBL/GenBank/DDBJ whole genome shotgun (WGS) entry which is preliminary data.</text>
</comment>
<evidence type="ECO:0000313" key="3">
    <source>
        <dbReference type="Proteomes" id="UP001596154"/>
    </source>
</evidence>
<sequence>MPLDLEMPARLPRPDPRVDAVRGCVVIERGPLVYCWTAWTSGPASAATT</sequence>
<proteinExistence type="predicted"/>
<dbReference type="Proteomes" id="UP001596154">
    <property type="component" value="Unassembled WGS sequence"/>
</dbReference>
<gene>
    <name evidence="2" type="ORF">ACFPZJ_14395</name>
</gene>
<dbReference type="EMBL" id="JBHSNY010000004">
    <property type="protein sequence ID" value="MFC5634952.1"/>
    <property type="molecule type" value="Genomic_DNA"/>
</dbReference>
<accession>A0ABW0UQP4</accession>
<evidence type="ECO:0000259" key="1">
    <source>
        <dbReference type="Pfam" id="PF20737"/>
    </source>
</evidence>
<protein>
    <recommendedName>
        <fullName evidence="1">Non-reducing end beta-L-arabinofuranosidase-like GH127 C-terminal domain-containing protein</fullName>
    </recommendedName>
</protein>
<dbReference type="Pfam" id="PF20737">
    <property type="entry name" value="Glyco_hydro127C"/>
    <property type="match status" value="1"/>
</dbReference>
<reference evidence="3" key="1">
    <citation type="journal article" date="2019" name="Int. J. Syst. Evol. Microbiol.">
        <title>The Global Catalogue of Microorganisms (GCM) 10K type strain sequencing project: providing services to taxonomists for standard genome sequencing and annotation.</title>
        <authorList>
            <consortium name="The Broad Institute Genomics Platform"/>
            <consortium name="The Broad Institute Genome Sequencing Center for Infectious Disease"/>
            <person name="Wu L."/>
            <person name="Ma J."/>
        </authorList>
    </citation>
    <scope>NUCLEOTIDE SEQUENCE [LARGE SCALE GENOMIC DNA]</scope>
    <source>
        <strain evidence="3">CGMCC 4.7248</strain>
    </source>
</reference>